<comment type="subunit">
    <text evidence="8">Homodimer.</text>
</comment>
<comment type="cofactor">
    <cofactor evidence="8">
        <name>Mg(2+)</name>
        <dbReference type="ChEBI" id="CHEBI:18420"/>
    </cofactor>
</comment>
<dbReference type="CDD" id="cd00593">
    <property type="entry name" value="RIBOc"/>
    <property type="match status" value="1"/>
</dbReference>
<keyword evidence="8" id="KW-0479">Metal-binding</keyword>
<reference evidence="11 12" key="1">
    <citation type="submission" date="2019-02" db="EMBL/GenBank/DDBJ databases">
        <title>Deep-cultivation of Planctomycetes and their phenomic and genomic characterization uncovers novel biology.</title>
        <authorList>
            <person name="Wiegand S."/>
            <person name="Jogler M."/>
            <person name="Boedeker C."/>
            <person name="Pinto D."/>
            <person name="Vollmers J."/>
            <person name="Rivas-Marin E."/>
            <person name="Kohn T."/>
            <person name="Peeters S.H."/>
            <person name="Heuer A."/>
            <person name="Rast P."/>
            <person name="Oberbeckmann S."/>
            <person name="Bunk B."/>
            <person name="Jeske O."/>
            <person name="Meyerdierks A."/>
            <person name="Storesund J.E."/>
            <person name="Kallscheuer N."/>
            <person name="Luecker S."/>
            <person name="Lage O.M."/>
            <person name="Pohl T."/>
            <person name="Merkel B.J."/>
            <person name="Hornburger P."/>
            <person name="Mueller R.-W."/>
            <person name="Bruemmer F."/>
            <person name="Labrenz M."/>
            <person name="Spormann A.M."/>
            <person name="Op den Camp H."/>
            <person name="Overmann J."/>
            <person name="Amann R."/>
            <person name="Jetten M.S.M."/>
            <person name="Mascher T."/>
            <person name="Medema M.H."/>
            <person name="Devos D.P."/>
            <person name="Kaster A.-K."/>
            <person name="Ovreas L."/>
            <person name="Rohde M."/>
            <person name="Galperin M.Y."/>
            <person name="Jogler C."/>
        </authorList>
    </citation>
    <scope>NUCLEOTIDE SEQUENCE [LARGE SCALE GENOMIC DNA]</scope>
    <source>
        <strain evidence="11 12">Pla133</strain>
    </source>
</reference>
<dbReference type="Gene3D" id="3.30.160.20">
    <property type="match status" value="1"/>
</dbReference>
<feature type="binding site" evidence="8">
    <location>
        <position position="104"/>
    </location>
    <ligand>
        <name>Mg(2+)</name>
        <dbReference type="ChEBI" id="CHEBI:18420"/>
    </ligand>
</feature>
<dbReference type="PROSITE" id="PS00517">
    <property type="entry name" value="RNASE_3_1"/>
    <property type="match status" value="1"/>
</dbReference>
<accession>A0A518BRK4</accession>
<dbReference type="Gene3D" id="1.10.1520.10">
    <property type="entry name" value="Ribonuclease III domain"/>
    <property type="match status" value="1"/>
</dbReference>
<evidence type="ECO:0000256" key="7">
    <source>
        <dbReference type="ARBA" id="ARBA00022884"/>
    </source>
</evidence>
<keyword evidence="8" id="KW-0819">tRNA processing</keyword>
<dbReference type="GO" id="GO:0004525">
    <property type="term" value="F:ribonuclease III activity"/>
    <property type="evidence" value="ECO:0007669"/>
    <property type="project" value="UniProtKB-UniRule"/>
</dbReference>
<evidence type="ECO:0000256" key="4">
    <source>
        <dbReference type="ARBA" id="ARBA00022722"/>
    </source>
</evidence>
<dbReference type="SUPFAM" id="SSF54768">
    <property type="entry name" value="dsRNA-binding domain-like"/>
    <property type="match status" value="1"/>
</dbReference>
<keyword evidence="8" id="KW-0699">rRNA-binding</keyword>
<dbReference type="RefSeq" id="WP_145069661.1">
    <property type="nucleotide sequence ID" value="NZ_CP036287.1"/>
</dbReference>
<evidence type="ECO:0000259" key="9">
    <source>
        <dbReference type="PROSITE" id="PS50137"/>
    </source>
</evidence>
<evidence type="ECO:0000256" key="3">
    <source>
        <dbReference type="ARBA" id="ARBA00022664"/>
    </source>
</evidence>
<protein>
    <recommendedName>
        <fullName evidence="8">Ribonuclease 3</fullName>
        <ecNumber evidence="8">3.1.26.3</ecNumber>
    </recommendedName>
    <alternativeName>
        <fullName evidence="8">Ribonuclease III</fullName>
        <shortName evidence="8">RNase III</shortName>
    </alternativeName>
</protein>
<feature type="active site" evidence="8">
    <location>
        <position position="37"/>
    </location>
</feature>
<dbReference type="NCBIfam" id="TIGR02191">
    <property type="entry name" value="RNaseIII"/>
    <property type="match status" value="1"/>
</dbReference>
<evidence type="ECO:0000256" key="1">
    <source>
        <dbReference type="ARBA" id="ARBA00000109"/>
    </source>
</evidence>
<dbReference type="AlphaFoldDB" id="A0A518BRK4"/>
<evidence type="ECO:0000256" key="2">
    <source>
        <dbReference type="ARBA" id="ARBA00010183"/>
    </source>
</evidence>
<dbReference type="InterPro" id="IPR014720">
    <property type="entry name" value="dsRBD_dom"/>
</dbReference>
<name>A0A518BRK4_9BACT</name>
<evidence type="ECO:0000259" key="10">
    <source>
        <dbReference type="PROSITE" id="PS50142"/>
    </source>
</evidence>
<keyword evidence="6 8" id="KW-0378">Hydrolase</keyword>
<dbReference type="EC" id="3.1.26.3" evidence="8"/>
<comment type="catalytic activity">
    <reaction evidence="1 8">
        <text>Endonucleolytic cleavage to 5'-phosphomonoester.</text>
        <dbReference type="EC" id="3.1.26.3"/>
    </reaction>
</comment>
<dbReference type="KEGG" id="pbap:Pla133_47270"/>
<dbReference type="GO" id="GO:0003725">
    <property type="term" value="F:double-stranded RNA binding"/>
    <property type="evidence" value="ECO:0007669"/>
    <property type="project" value="TreeGrafter"/>
</dbReference>
<keyword evidence="8" id="KW-0698">rRNA processing</keyword>
<dbReference type="PANTHER" id="PTHR11207:SF0">
    <property type="entry name" value="RIBONUCLEASE 3"/>
    <property type="match status" value="1"/>
</dbReference>
<keyword evidence="8" id="KW-0963">Cytoplasm</keyword>
<dbReference type="EMBL" id="CP036287">
    <property type="protein sequence ID" value="QDU69607.1"/>
    <property type="molecule type" value="Genomic_DNA"/>
</dbReference>
<dbReference type="PROSITE" id="PS50142">
    <property type="entry name" value="RNASE_3_2"/>
    <property type="match status" value="1"/>
</dbReference>
<keyword evidence="8" id="KW-0460">Magnesium</keyword>
<dbReference type="HAMAP" id="MF_00104">
    <property type="entry name" value="RNase_III"/>
    <property type="match status" value="1"/>
</dbReference>
<dbReference type="GO" id="GO:0006364">
    <property type="term" value="P:rRNA processing"/>
    <property type="evidence" value="ECO:0007669"/>
    <property type="project" value="UniProtKB-UniRule"/>
</dbReference>
<proteinExistence type="inferred from homology"/>
<evidence type="ECO:0000256" key="5">
    <source>
        <dbReference type="ARBA" id="ARBA00022759"/>
    </source>
</evidence>
<dbReference type="Pfam" id="PF00035">
    <property type="entry name" value="dsrm"/>
    <property type="match status" value="1"/>
</dbReference>
<dbReference type="PROSITE" id="PS50137">
    <property type="entry name" value="DS_RBD"/>
    <property type="match status" value="1"/>
</dbReference>
<evidence type="ECO:0000313" key="12">
    <source>
        <dbReference type="Proteomes" id="UP000316921"/>
    </source>
</evidence>
<dbReference type="InterPro" id="IPR011907">
    <property type="entry name" value="RNase_III"/>
</dbReference>
<dbReference type="Proteomes" id="UP000316921">
    <property type="component" value="Chromosome"/>
</dbReference>
<comment type="subcellular location">
    <subcellularLocation>
        <location evidence="8">Cytoplasm</location>
    </subcellularLocation>
</comment>
<dbReference type="GO" id="GO:0006397">
    <property type="term" value="P:mRNA processing"/>
    <property type="evidence" value="ECO:0007669"/>
    <property type="project" value="UniProtKB-UniRule"/>
</dbReference>
<feature type="binding site" evidence="8">
    <location>
        <position position="33"/>
    </location>
    <ligand>
        <name>Mg(2+)</name>
        <dbReference type="ChEBI" id="CHEBI:18420"/>
    </ligand>
</feature>
<keyword evidence="4 8" id="KW-0540">Nuclease</keyword>
<dbReference type="GO" id="GO:0005737">
    <property type="term" value="C:cytoplasm"/>
    <property type="evidence" value="ECO:0007669"/>
    <property type="project" value="UniProtKB-SubCell"/>
</dbReference>
<feature type="active site" evidence="8">
    <location>
        <position position="107"/>
    </location>
</feature>
<dbReference type="Pfam" id="PF14622">
    <property type="entry name" value="Ribonucleas_3_3"/>
    <property type="match status" value="1"/>
</dbReference>
<keyword evidence="5 8" id="KW-0255">Endonuclease</keyword>
<dbReference type="InterPro" id="IPR036389">
    <property type="entry name" value="RNase_III_sf"/>
</dbReference>
<evidence type="ECO:0000313" key="11">
    <source>
        <dbReference type="EMBL" id="QDU69607.1"/>
    </source>
</evidence>
<organism evidence="11 12">
    <name type="scientific">Engelhardtia mirabilis</name>
    <dbReference type="NCBI Taxonomy" id="2528011"/>
    <lineage>
        <taxon>Bacteria</taxon>
        <taxon>Pseudomonadati</taxon>
        <taxon>Planctomycetota</taxon>
        <taxon>Planctomycetia</taxon>
        <taxon>Planctomycetia incertae sedis</taxon>
        <taxon>Engelhardtia</taxon>
    </lineage>
</organism>
<dbReference type="SMART" id="SM00535">
    <property type="entry name" value="RIBOc"/>
    <property type="match status" value="1"/>
</dbReference>
<comment type="similarity">
    <text evidence="2">Belongs to the ribonuclease III family.</text>
</comment>
<comment type="function">
    <text evidence="8">Digests double-stranded RNA. Involved in the processing of primary rRNA transcript to yield the immediate precursors to the large and small rRNAs (23S and 16S). Processes some mRNAs, and tRNAs when they are encoded in the rRNA operon. Processes pre-crRNA and tracrRNA of type II CRISPR loci if present in the organism.</text>
</comment>
<keyword evidence="12" id="KW-1185">Reference proteome</keyword>
<dbReference type="SUPFAM" id="SSF69065">
    <property type="entry name" value="RNase III domain-like"/>
    <property type="match status" value="1"/>
</dbReference>
<feature type="binding site" evidence="8">
    <location>
        <position position="107"/>
    </location>
    <ligand>
        <name>Mg(2+)</name>
        <dbReference type="ChEBI" id="CHEBI:18420"/>
    </ligand>
</feature>
<sequence>MARTPYRFRDPRLLELALTHASSTGGEDNERLEFLGDAVLDLLVAEHLFQVDPRASEGELTERKAMVVSRQSLALAAKSLDLDREARVGRGLRDSTLPRSVLANLYEAILGAIYLDGGLEASREFVDESLGEALGVAARQPGGAEPKQRLQHLAQTRTGSPPTYVVVAERGQAHARAFLVAAQIDGDRFPSAWGRTRKEAERWAALEALLVLDDGSGV</sequence>
<evidence type="ECO:0000256" key="8">
    <source>
        <dbReference type="HAMAP-Rule" id="MF_00104"/>
    </source>
</evidence>
<dbReference type="GO" id="GO:0010468">
    <property type="term" value="P:regulation of gene expression"/>
    <property type="evidence" value="ECO:0007669"/>
    <property type="project" value="TreeGrafter"/>
</dbReference>
<feature type="domain" description="DRBM" evidence="9">
    <location>
        <begin position="145"/>
        <end position="214"/>
    </location>
</feature>
<evidence type="ECO:0000256" key="6">
    <source>
        <dbReference type="ARBA" id="ARBA00022801"/>
    </source>
</evidence>
<keyword evidence="7 8" id="KW-0694">RNA-binding</keyword>
<dbReference type="GO" id="GO:0046872">
    <property type="term" value="F:metal ion binding"/>
    <property type="evidence" value="ECO:0007669"/>
    <property type="project" value="UniProtKB-KW"/>
</dbReference>
<dbReference type="CDD" id="cd10845">
    <property type="entry name" value="DSRM_RNAse_III_family"/>
    <property type="match status" value="1"/>
</dbReference>
<dbReference type="GO" id="GO:0019843">
    <property type="term" value="F:rRNA binding"/>
    <property type="evidence" value="ECO:0007669"/>
    <property type="project" value="UniProtKB-KW"/>
</dbReference>
<dbReference type="PANTHER" id="PTHR11207">
    <property type="entry name" value="RIBONUCLEASE III"/>
    <property type="match status" value="1"/>
</dbReference>
<keyword evidence="3 8" id="KW-0507">mRNA processing</keyword>
<dbReference type="SMART" id="SM00358">
    <property type="entry name" value="DSRM"/>
    <property type="match status" value="1"/>
</dbReference>
<dbReference type="GO" id="GO:0008033">
    <property type="term" value="P:tRNA processing"/>
    <property type="evidence" value="ECO:0007669"/>
    <property type="project" value="UniProtKB-KW"/>
</dbReference>
<gene>
    <name evidence="8 11" type="primary">rnc</name>
    <name evidence="11" type="ORF">Pla133_47270</name>
</gene>
<feature type="domain" description="RNase III" evidence="10">
    <location>
        <begin position="1"/>
        <end position="118"/>
    </location>
</feature>
<dbReference type="InterPro" id="IPR000999">
    <property type="entry name" value="RNase_III_dom"/>
</dbReference>